<dbReference type="InterPro" id="IPR001647">
    <property type="entry name" value="HTH_TetR"/>
</dbReference>
<dbReference type="GO" id="GO:0000976">
    <property type="term" value="F:transcription cis-regulatory region binding"/>
    <property type="evidence" value="ECO:0007669"/>
    <property type="project" value="TreeGrafter"/>
</dbReference>
<evidence type="ECO:0000256" key="3">
    <source>
        <dbReference type="ARBA" id="ARBA00023163"/>
    </source>
</evidence>
<keyword evidence="1" id="KW-0805">Transcription regulation</keyword>
<dbReference type="AlphaFoldDB" id="A0A285CII7"/>
<dbReference type="PANTHER" id="PTHR30055:SF239">
    <property type="entry name" value="TRANSCRIPTIONAL REGULATORY PROTEIN"/>
    <property type="match status" value="1"/>
</dbReference>
<dbReference type="SUPFAM" id="SSF46689">
    <property type="entry name" value="Homeodomain-like"/>
    <property type="match status" value="1"/>
</dbReference>
<sequence length="195" mass="21284">MSPRRGLDIQVILETAAEIANQEGAEAITLAALAKKLHIKPPSLYNHVEGLSGLQKKLAVYGLEQLLKELTKASVGRAGNEAVHSLAEAYVSFVRKQPGLYELTLKAPGEGDSDYHIVAEQLVELLTSVFRAYHLREEAAIHAVRGIRSLLHGFTSLEQKGGFGLPVDLDVSFRLMIDTFLAGINQSKEMKGQPQ</sequence>
<dbReference type="InterPro" id="IPR025996">
    <property type="entry name" value="MT1864/Rv1816-like_C"/>
</dbReference>
<name>A0A285CII7_9BACI</name>
<evidence type="ECO:0000256" key="2">
    <source>
        <dbReference type="ARBA" id="ARBA00023125"/>
    </source>
</evidence>
<gene>
    <name evidence="6" type="ORF">SAMN05877753_101140</name>
</gene>
<dbReference type="Proteomes" id="UP000219546">
    <property type="component" value="Unassembled WGS sequence"/>
</dbReference>
<accession>A0A285CII7</accession>
<dbReference type="Gene3D" id="1.10.357.10">
    <property type="entry name" value="Tetracycline Repressor, domain 2"/>
    <property type="match status" value="1"/>
</dbReference>
<organism evidence="6 7">
    <name type="scientific">Bacillus oleivorans</name>
    <dbReference type="NCBI Taxonomy" id="1448271"/>
    <lineage>
        <taxon>Bacteria</taxon>
        <taxon>Bacillati</taxon>
        <taxon>Bacillota</taxon>
        <taxon>Bacilli</taxon>
        <taxon>Bacillales</taxon>
        <taxon>Bacillaceae</taxon>
        <taxon>Bacillus</taxon>
    </lineage>
</organism>
<dbReference type="Pfam" id="PF13305">
    <property type="entry name" value="TetR_C_33"/>
    <property type="match status" value="1"/>
</dbReference>
<keyword evidence="7" id="KW-1185">Reference proteome</keyword>
<keyword evidence="2" id="KW-0238">DNA-binding</keyword>
<dbReference type="RefSeq" id="WP_097156678.1">
    <property type="nucleotide sequence ID" value="NZ_JBEPMQ010000012.1"/>
</dbReference>
<dbReference type="SUPFAM" id="SSF48498">
    <property type="entry name" value="Tetracyclin repressor-like, C-terminal domain"/>
    <property type="match status" value="1"/>
</dbReference>
<dbReference type="OrthoDB" id="71867at2"/>
<dbReference type="InterPro" id="IPR036271">
    <property type="entry name" value="Tet_transcr_reg_TetR-rel_C_sf"/>
</dbReference>
<evidence type="ECO:0000259" key="4">
    <source>
        <dbReference type="Pfam" id="PF00440"/>
    </source>
</evidence>
<evidence type="ECO:0000313" key="7">
    <source>
        <dbReference type="Proteomes" id="UP000219546"/>
    </source>
</evidence>
<evidence type="ECO:0000256" key="1">
    <source>
        <dbReference type="ARBA" id="ARBA00023015"/>
    </source>
</evidence>
<dbReference type="GO" id="GO:0003700">
    <property type="term" value="F:DNA-binding transcription factor activity"/>
    <property type="evidence" value="ECO:0007669"/>
    <property type="project" value="TreeGrafter"/>
</dbReference>
<dbReference type="Gene3D" id="1.10.10.60">
    <property type="entry name" value="Homeodomain-like"/>
    <property type="match status" value="1"/>
</dbReference>
<dbReference type="PANTHER" id="PTHR30055">
    <property type="entry name" value="HTH-TYPE TRANSCRIPTIONAL REGULATOR RUTR"/>
    <property type="match status" value="1"/>
</dbReference>
<evidence type="ECO:0000313" key="6">
    <source>
        <dbReference type="EMBL" id="SNX66828.1"/>
    </source>
</evidence>
<feature type="domain" description="HTH tetR-type" evidence="4">
    <location>
        <begin position="12"/>
        <end position="47"/>
    </location>
</feature>
<feature type="domain" description="HTH-type transcriptional regulator MT1864/Rv1816-like C-terminal" evidence="5">
    <location>
        <begin position="84"/>
        <end position="180"/>
    </location>
</feature>
<dbReference type="InterPro" id="IPR050109">
    <property type="entry name" value="HTH-type_TetR-like_transc_reg"/>
</dbReference>
<reference evidence="6 7" key="1">
    <citation type="submission" date="2017-08" db="EMBL/GenBank/DDBJ databases">
        <authorList>
            <person name="de Groot N.N."/>
        </authorList>
    </citation>
    <scope>NUCLEOTIDE SEQUENCE [LARGE SCALE GENOMIC DNA]</scope>
    <source>
        <strain evidence="6 7">JC228</strain>
    </source>
</reference>
<evidence type="ECO:0000259" key="5">
    <source>
        <dbReference type="Pfam" id="PF13305"/>
    </source>
</evidence>
<proteinExistence type="predicted"/>
<dbReference type="EMBL" id="OAOP01000001">
    <property type="protein sequence ID" value="SNX66828.1"/>
    <property type="molecule type" value="Genomic_DNA"/>
</dbReference>
<keyword evidence="3" id="KW-0804">Transcription</keyword>
<dbReference type="Pfam" id="PF00440">
    <property type="entry name" value="TetR_N"/>
    <property type="match status" value="1"/>
</dbReference>
<protein>
    <submittedName>
        <fullName evidence="6">TetR family transcriptional regulator</fullName>
    </submittedName>
</protein>
<dbReference type="InterPro" id="IPR009057">
    <property type="entry name" value="Homeodomain-like_sf"/>
</dbReference>